<evidence type="ECO:0000256" key="5">
    <source>
        <dbReference type="SAM" id="SignalP"/>
    </source>
</evidence>
<organism evidence="7 8">
    <name type="scientific">Paenibacillus aurantiacus</name>
    <dbReference type="NCBI Taxonomy" id="1936118"/>
    <lineage>
        <taxon>Bacteria</taxon>
        <taxon>Bacillati</taxon>
        <taxon>Bacillota</taxon>
        <taxon>Bacilli</taxon>
        <taxon>Bacillales</taxon>
        <taxon>Paenibacillaceae</taxon>
        <taxon>Paenibacillus</taxon>
    </lineage>
</organism>
<dbReference type="InterPro" id="IPR000805">
    <property type="entry name" value="Glyco_hydro_26"/>
</dbReference>
<name>A0ABV5KPI3_9BACL</name>
<keyword evidence="3 4" id="KW-0326">Glycosidase</keyword>
<dbReference type="InterPro" id="IPR011990">
    <property type="entry name" value="TPR-like_helical_dom_sf"/>
</dbReference>
<dbReference type="Proteomes" id="UP001589747">
    <property type="component" value="Unassembled WGS sequence"/>
</dbReference>
<dbReference type="InterPro" id="IPR022790">
    <property type="entry name" value="GH26_dom"/>
</dbReference>
<dbReference type="Gene3D" id="3.20.20.80">
    <property type="entry name" value="Glycosidases"/>
    <property type="match status" value="1"/>
</dbReference>
<dbReference type="PANTHER" id="PTHR40079">
    <property type="entry name" value="MANNAN ENDO-1,4-BETA-MANNOSIDASE E-RELATED"/>
    <property type="match status" value="1"/>
</dbReference>
<reference evidence="7 8" key="1">
    <citation type="submission" date="2024-09" db="EMBL/GenBank/DDBJ databases">
        <authorList>
            <person name="Sun Q."/>
            <person name="Mori K."/>
        </authorList>
    </citation>
    <scope>NUCLEOTIDE SEQUENCE [LARGE SCALE GENOMIC DNA]</scope>
    <source>
        <strain evidence="7 8">TISTR 2452</strain>
    </source>
</reference>
<dbReference type="RefSeq" id="WP_377493700.1">
    <property type="nucleotide sequence ID" value="NZ_JBHMDO010000017.1"/>
</dbReference>
<evidence type="ECO:0000256" key="2">
    <source>
        <dbReference type="ARBA" id="ARBA00022801"/>
    </source>
</evidence>
<evidence type="ECO:0000313" key="7">
    <source>
        <dbReference type="EMBL" id="MFB9326278.1"/>
    </source>
</evidence>
<dbReference type="Gene3D" id="1.25.40.10">
    <property type="entry name" value="Tetratricopeptide repeat domain"/>
    <property type="match status" value="1"/>
</dbReference>
<dbReference type="Pfam" id="PF02156">
    <property type="entry name" value="Glyco_hydro_26"/>
    <property type="match status" value="1"/>
</dbReference>
<evidence type="ECO:0000256" key="4">
    <source>
        <dbReference type="PROSITE-ProRule" id="PRU01100"/>
    </source>
</evidence>
<dbReference type="PROSITE" id="PS51764">
    <property type="entry name" value="GH26"/>
    <property type="match status" value="1"/>
</dbReference>
<dbReference type="Gene3D" id="2.60.40.10">
    <property type="entry name" value="Immunoglobulins"/>
    <property type="match status" value="1"/>
</dbReference>
<comment type="caution">
    <text evidence="7">The sequence shown here is derived from an EMBL/GenBank/DDBJ whole genome shotgun (WGS) entry which is preliminary data.</text>
</comment>
<feature type="domain" description="GH26" evidence="6">
    <location>
        <begin position="131"/>
        <end position="424"/>
    </location>
</feature>
<evidence type="ECO:0000313" key="8">
    <source>
        <dbReference type="Proteomes" id="UP001589747"/>
    </source>
</evidence>
<feature type="active site" description="Proton donor" evidence="4">
    <location>
        <position position="251"/>
    </location>
</feature>
<evidence type="ECO:0000256" key="3">
    <source>
        <dbReference type="ARBA" id="ARBA00023295"/>
    </source>
</evidence>
<gene>
    <name evidence="7" type="ORF">ACFFSY_10170</name>
</gene>
<evidence type="ECO:0000259" key="6">
    <source>
        <dbReference type="PROSITE" id="PS51764"/>
    </source>
</evidence>
<feature type="signal peptide" evidence="5">
    <location>
        <begin position="1"/>
        <end position="26"/>
    </location>
</feature>
<feature type="active site" description="Nucleophile" evidence="4">
    <location>
        <position position="357"/>
    </location>
</feature>
<accession>A0ABV5KPI3</accession>
<dbReference type="PANTHER" id="PTHR40079:SF4">
    <property type="entry name" value="GH26 DOMAIN-CONTAINING PROTEIN-RELATED"/>
    <property type="match status" value="1"/>
</dbReference>
<dbReference type="InterPro" id="IPR017853">
    <property type="entry name" value="GH"/>
</dbReference>
<dbReference type="EMBL" id="JBHMDO010000017">
    <property type="protein sequence ID" value="MFB9326278.1"/>
    <property type="molecule type" value="Genomic_DNA"/>
</dbReference>
<protein>
    <submittedName>
        <fullName evidence="7">Glycosyl hydrolase</fullName>
    </submittedName>
</protein>
<dbReference type="GO" id="GO:0016787">
    <property type="term" value="F:hydrolase activity"/>
    <property type="evidence" value="ECO:0007669"/>
    <property type="project" value="UniProtKB-KW"/>
</dbReference>
<keyword evidence="8" id="KW-1185">Reference proteome</keyword>
<dbReference type="SUPFAM" id="SSF48452">
    <property type="entry name" value="TPR-like"/>
    <property type="match status" value="1"/>
</dbReference>
<keyword evidence="2 4" id="KW-0378">Hydrolase</keyword>
<keyword evidence="5" id="KW-0732">Signal</keyword>
<dbReference type="InterPro" id="IPR013783">
    <property type="entry name" value="Ig-like_fold"/>
</dbReference>
<feature type="chain" id="PRO_5046751251" evidence="5">
    <location>
        <begin position="27"/>
        <end position="529"/>
    </location>
</feature>
<dbReference type="SUPFAM" id="SSF51445">
    <property type="entry name" value="(Trans)glycosidases"/>
    <property type="match status" value="1"/>
</dbReference>
<sequence length="529" mass="59266">MKIRHIWACLATICLLLVLMPPNHMAAASEWTTFKEAQQLEQQGKYKEAALKYAQVAPIFVSKKEYGNAAQMYRRVGDCYVQLKQYDDAVLNWDQEASYAAKANQTQISLAATRKADQLRSSAKLYVETVSTSGTPYNGTKLVPRNGALIGAYAELDSAVNDPKTGKSFTEQFPLMTGKKHAAYLLYFNYGNNPSILSKHLERAKASGTAIQLGIQPMNGLGEVKDDAYLRELAKALGDSDVPIFLRFANEMNGDWVPWTGNPQLYIEKFRLVANVFREEAKNNVVMVWAPGEMPKYNMTDYYPGDAYVDWVGVSLYSIFNPAYDPLKLGEDRSSHLDKFDQIYKLYASRKPVFISEGAVSYMYPEQKQDKTGWAVYKTKEFYGSLPMVYPNVKGVFWFDSNKDSSQRMKYYMLSANPKLLDAYRTSIASPFYLGSIGEESPIAYKLINNQAIAADAYKLSAYVKTWAPILSKITYTINGQLAGSATAPPWTSSVNLTPYKGQTVKVIVQAYDTTGKRVTTQSVPITVK</sequence>
<comment type="similarity">
    <text evidence="1 4">Belongs to the glycosyl hydrolase 26 family.</text>
</comment>
<evidence type="ECO:0000256" key="1">
    <source>
        <dbReference type="ARBA" id="ARBA00007754"/>
    </source>
</evidence>
<proteinExistence type="inferred from homology"/>